<protein>
    <submittedName>
        <fullName evidence="1">Uncharacterized protein</fullName>
    </submittedName>
</protein>
<dbReference type="EMBL" id="JAVIJP010000034">
    <property type="protein sequence ID" value="KAL3629733.1"/>
    <property type="molecule type" value="Genomic_DNA"/>
</dbReference>
<accession>A0ABD3CJC7</accession>
<evidence type="ECO:0000313" key="1">
    <source>
        <dbReference type="EMBL" id="KAL3629733.1"/>
    </source>
</evidence>
<reference evidence="2" key="1">
    <citation type="journal article" date="2024" name="IScience">
        <title>Strigolactones Initiate the Formation of Haustorium-like Structures in Castilleja.</title>
        <authorList>
            <person name="Buerger M."/>
            <person name="Peterson D."/>
            <person name="Chory J."/>
        </authorList>
    </citation>
    <scope>NUCLEOTIDE SEQUENCE [LARGE SCALE GENOMIC DNA]</scope>
</reference>
<keyword evidence="2" id="KW-1185">Reference proteome</keyword>
<gene>
    <name evidence="1" type="ORF">CASFOL_026955</name>
</gene>
<evidence type="ECO:0000313" key="2">
    <source>
        <dbReference type="Proteomes" id="UP001632038"/>
    </source>
</evidence>
<name>A0ABD3CJC7_9LAMI</name>
<sequence>MPIAYRKQLSPAMVTPLILPQKRPMPSPAVDESYFRRNYSAMAAAAAAAEDEGEEDDDMEGLGKKMMMWKVKWRVRWRGKMPHKHFGERKMPLQ</sequence>
<comment type="caution">
    <text evidence="1">The sequence shown here is derived from an EMBL/GenBank/DDBJ whole genome shotgun (WGS) entry which is preliminary data.</text>
</comment>
<dbReference type="AlphaFoldDB" id="A0ABD3CJC7"/>
<proteinExistence type="predicted"/>
<dbReference type="Proteomes" id="UP001632038">
    <property type="component" value="Unassembled WGS sequence"/>
</dbReference>
<organism evidence="1 2">
    <name type="scientific">Castilleja foliolosa</name>
    <dbReference type="NCBI Taxonomy" id="1961234"/>
    <lineage>
        <taxon>Eukaryota</taxon>
        <taxon>Viridiplantae</taxon>
        <taxon>Streptophyta</taxon>
        <taxon>Embryophyta</taxon>
        <taxon>Tracheophyta</taxon>
        <taxon>Spermatophyta</taxon>
        <taxon>Magnoliopsida</taxon>
        <taxon>eudicotyledons</taxon>
        <taxon>Gunneridae</taxon>
        <taxon>Pentapetalae</taxon>
        <taxon>asterids</taxon>
        <taxon>lamiids</taxon>
        <taxon>Lamiales</taxon>
        <taxon>Orobanchaceae</taxon>
        <taxon>Pedicularideae</taxon>
        <taxon>Castillejinae</taxon>
        <taxon>Castilleja</taxon>
    </lineage>
</organism>